<protein>
    <submittedName>
        <fullName evidence="1">Unannotated protein</fullName>
    </submittedName>
</protein>
<reference evidence="1" key="1">
    <citation type="submission" date="2020-05" db="EMBL/GenBank/DDBJ databases">
        <authorList>
            <person name="Chiriac C."/>
            <person name="Salcher M."/>
            <person name="Ghai R."/>
            <person name="Kavagutti S V."/>
        </authorList>
    </citation>
    <scope>NUCLEOTIDE SEQUENCE</scope>
</reference>
<name>A0A6J7EIU9_9ZZZZ</name>
<sequence length="217" mass="24788">MEDSVATIDRKSMQQRSKIRSKCWMPDLIADKRQRITFLCQLVHGLDHVVAVQATHPRRPHNCDTRTVSERLKFASQFGASIHTLRVGSIGFNIWFDFCAVKNIISTDVHKMCANRIAGFGYPTDRCPIDQHCGIGIVFTRINSSKGCAVNDRIRVNRHQCFVHRITTRDINRVDVNSDSFVTSSRNNSHQILTELTICSSNENFHNYELITDQRGL</sequence>
<evidence type="ECO:0000313" key="1">
    <source>
        <dbReference type="EMBL" id="CAB4881608.1"/>
    </source>
</evidence>
<dbReference type="AlphaFoldDB" id="A0A6J7EIU9"/>
<dbReference type="EMBL" id="CAFBLJ010000132">
    <property type="protein sequence ID" value="CAB4881608.1"/>
    <property type="molecule type" value="Genomic_DNA"/>
</dbReference>
<proteinExistence type="predicted"/>
<accession>A0A6J7EIU9</accession>
<gene>
    <name evidence="1" type="ORF">UFOPK3304_01700</name>
</gene>
<organism evidence="1">
    <name type="scientific">freshwater metagenome</name>
    <dbReference type="NCBI Taxonomy" id="449393"/>
    <lineage>
        <taxon>unclassified sequences</taxon>
        <taxon>metagenomes</taxon>
        <taxon>ecological metagenomes</taxon>
    </lineage>
</organism>